<feature type="compositionally biased region" description="Basic and acidic residues" evidence="1">
    <location>
        <begin position="24"/>
        <end position="39"/>
    </location>
</feature>
<feature type="non-terminal residue" evidence="2">
    <location>
        <position position="39"/>
    </location>
</feature>
<name>X0X7N4_9ZZZZ</name>
<comment type="caution">
    <text evidence="2">The sequence shown here is derived from an EMBL/GenBank/DDBJ whole genome shotgun (WGS) entry which is preliminary data.</text>
</comment>
<dbReference type="EMBL" id="BARS01035652">
    <property type="protein sequence ID" value="GAG20961.1"/>
    <property type="molecule type" value="Genomic_DNA"/>
</dbReference>
<accession>X0X7N4</accession>
<protein>
    <submittedName>
        <fullName evidence="2">Uncharacterized protein</fullName>
    </submittedName>
</protein>
<feature type="region of interest" description="Disordered" evidence="1">
    <location>
        <begin position="1"/>
        <end position="39"/>
    </location>
</feature>
<gene>
    <name evidence="2" type="ORF">S01H1_54903</name>
</gene>
<evidence type="ECO:0000313" key="2">
    <source>
        <dbReference type="EMBL" id="GAG20961.1"/>
    </source>
</evidence>
<dbReference type="AlphaFoldDB" id="X0X7N4"/>
<proteinExistence type="predicted"/>
<evidence type="ECO:0000256" key="1">
    <source>
        <dbReference type="SAM" id="MobiDB-lite"/>
    </source>
</evidence>
<organism evidence="2">
    <name type="scientific">marine sediment metagenome</name>
    <dbReference type="NCBI Taxonomy" id="412755"/>
    <lineage>
        <taxon>unclassified sequences</taxon>
        <taxon>metagenomes</taxon>
        <taxon>ecological metagenomes</taxon>
    </lineage>
</organism>
<sequence length="39" mass="4242">MEELDLSFTDDEHLIGGVAGTEDELTRPVDDAATDPTEH</sequence>
<reference evidence="2" key="1">
    <citation type="journal article" date="2014" name="Front. Microbiol.">
        <title>High frequency of phylogenetically diverse reductive dehalogenase-homologous genes in deep subseafloor sedimentary metagenomes.</title>
        <authorList>
            <person name="Kawai M."/>
            <person name="Futagami T."/>
            <person name="Toyoda A."/>
            <person name="Takaki Y."/>
            <person name="Nishi S."/>
            <person name="Hori S."/>
            <person name="Arai W."/>
            <person name="Tsubouchi T."/>
            <person name="Morono Y."/>
            <person name="Uchiyama I."/>
            <person name="Ito T."/>
            <person name="Fujiyama A."/>
            <person name="Inagaki F."/>
            <person name="Takami H."/>
        </authorList>
    </citation>
    <scope>NUCLEOTIDE SEQUENCE</scope>
    <source>
        <strain evidence="2">Expedition CK06-06</strain>
    </source>
</reference>